<dbReference type="Proteomes" id="UP001279734">
    <property type="component" value="Unassembled WGS sequence"/>
</dbReference>
<accession>A0AAD3S268</accession>
<proteinExistence type="predicted"/>
<dbReference type="InterPro" id="IPR015943">
    <property type="entry name" value="WD40/YVTN_repeat-like_dom_sf"/>
</dbReference>
<evidence type="ECO:0000313" key="2">
    <source>
        <dbReference type="Proteomes" id="UP001279734"/>
    </source>
</evidence>
<organism evidence="1 2">
    <name type="scientific">Nepenthes gracilis</name>
    <name type="common">Slender pitcher plant</name>
    <dbReference type="NCBI Taxonomy" id="150966"/>
    <lineage>
        <taxon>Eukaryota</taxon>
        <taxon>Viridiplantae</taxon>
        <taxon>Streptophyta</taxon>
        <taxon>Embryophyta</taxon>
        <taxon>Tracheophyta</taxon>
        <taxon>Spermatophyta</taxon>
        <taxon>Magnoliopsida</taxon>
        <taxon>eudicotyledons</taxon>
        <taxon>Gunneridae</taxon>
        <taxon>Pentapetalae</taxon>
        <taxon>Caryophyllales</taxon>
        <taxon>Nepenthaceae</taxon>
        <taxon>Nepenthes</taxon>
    </lineage>
</organism>
<sequence>MIKSNDRDVICRLNLAEVHPPSDSVSSLCFSPKANFIVATSWDNQLRTLCNSLSFIWLLQLWMLSAS</sequence>
<name>A0AAD3S268_NEPGR</name>
<dbReference type="EMBL" id="BSYO01000004">
    <property type="protein sequence ID" value="GMH02974.1"/>
    <property type="molecule type" value="Genomic_DNA"/>
</dbReference>
<keyword evidence="2" id="KW-1185">Reference proteome</keyword>
<comment type="caution">
    <text evidence="1">The sequence shown here is derived from an EMBL/GenBank/DDBJ whole genome shotgun (WGS) entry which is preliminary data.</text>
</comment>
<protein>
    <submittedName>
        <fullName evidence="1">Uncharacterized protein</fullName>
    </submittedName>
</protein>
<dbReference type="AlphaFoldDB" id="A0AAD3S268"/>
<evidence type="ECO:0000313" key="1">
    <source>
        <dbReference type="EMBL" id="GMH02974.1"/>
    </source>
</evidence>
<dbReference type="Gene3D" id="2.130.10.10">
    <property type="entry name" value="YVTN repeat-like/Quinoprotein amine dehydrogenase"/>
    <property type="match status" value="1"/>
</dbReference>
<gene>
    <name evidence="1" type="ORF">Nepgr_004813</name>
</gene>
<reference evidence="1" key="1">
    <citation type="submission" date="2023-05" db="EMBL/GenBank/DDBJ databases">
        <title>Nepenthes gracilis genome sequencing.</title>
        <authorList>
            <person name="Fukushima K."/>
        </authorList>
    </citation>
    <scope>NUCLEOTIDE SEQUENCE</scope>
    <source>
        <strain evidence="1">SING2019-196</strain>
    </source>
</reference>